<feature type="region of interest" description="Disordered" evidence="2">
    <location>
        <begin position="1"/>
        <end position="23"/>
    </location>
</feature>
<evidence type="ECO:0000259" key="3">
    <source>
        <dbReference type="Pfam" id="PF02397"/>
    </source>
</evidence>
<sequence length="368" mass="42760">MHFGGISLQSEYPTSSDTPQHSLREPALISPDQLSVHKKIPALLQKIAQQTTWHCIQIEDIRQNKTQQKIGSIYLEDLLQKTHDPNLIFEKVRQLLIGDGHFAFRIITAENIKFSIQQKYPSHLFLLYYTFHFLFRRVLPKLNGFRKIGRLLKIPVDISKAEIIGRLIYKGFDIVDIQEADQETLIVARINWLDNPSQSKPLPNEGVLFRMERVGLHGKPITVYKFRSMHPYAEYVQEYLYKTNGIDTGGKFRNDFRVSTGGRLIRKYWIDELPMVFNLLKGSIKLVGVRPISEHYFSLYPAHAQVIRRNHKPGLLPPFYADLPATFDEIIASELAYLKAYEQKPLVTDLRYLLRILKNIVIYKARSK</sequence>
<dbReference type="PANTHER" id="PTHR30576">
    <property type="entry name" value="COLANIC BIOSYNTHESIS UDP-GLUCOSE LIPID CARRIER TRANSFERASE"/>
    <property type="match status" value="1"/>
</dbReference>
<dbReference type="GO" id="GO:0016780">
    <property type="term" value="F:phosphotransferase activity, for other substituted phosphate groups"/>
    <property type="evidence" value="ECO:0007669"/>
    <property type="project" value="TreeGrafter"/>
</dbReference>
<reference evidence="4 5" key="1">
    <citation type="submission" date="2020-03" db="EMBL/GenBank/DDBJ databases">
        <authorList>
            <person name="Kim M.K."/>
        </authorList>
    </citation>
    <scope>NUCLEOTIDE SEQUENCE [LARGE SCALE GENOMIC DNA]</scope>
    <source>
        <strain evidence="4 5">BT328</strain>
    </source>
</reference>
<evidence type="ECO:0000256" key="2">
    <source>
        <dbReference type="SAM" id="MobiDB-lite"/>
    </source>
</evidence>
<feature type="domain" description="Bacterial sugar transferase" evidence="3">
    <location>
        <begin position="205"/>
        <end position="359"/>
    </location>
</feature>
<dbReference type="InterPro" id="IPR003362">
    <property type="entry name" value="Bact_transf"/>
</dbReference>
<evidence type="ECO:0000313" key="4">
    <source>
        <dbReference type="EMBL" id="QIP13885.1"/>
    </source>
</evidence>
<protein>
    <submittedName>
        <fullName evidence="4">Sugar transferase</fullName>
    </submittedName>
</protein>
<evidence type="ECO:0000313" key="5">
    <source>
        <dbReference type="Proteomes" id="UP000501802"/>
    </source>
</evidence>
<dbReference type="Pfam" id="PF02397">
    <property type="entry name" value="Bac_transf"/>
    <property type="match status" value="1"/>
</dbReference>
<dbReference type="RefSeq" id="WP_167209391.1">
    <property type="nucleotide sequence ID" value="NZ_CP050063.1"/>
</dbReference>
<name>A0A6G9ANN2_9BACT</name>
<dbReference type="Proteomes" id="UP000501802">
    <property type="component" value="Chromosome"/>
</dbReference>
<feature type="compositionally biased region" description="Polar residues" evidence="2">
    <location>
        <begin position="7"/>
        <end position="21"/>
    </location>
</feature>
<evidence type="ECO:0000256" key="1">
    <source>
        <dbReference type="ARBA" id="ARBA00006464"/>
    </source>
</evidence>
<accession>A0A6G9ANN2</accession>
<dbReference type="KEGG" id="spib:G8759_15330"/>
<keyword evidence="4" id="KW-0808">Transferase</keyword>
<proteinExistence type="inferred from homology"/>
<comment type="similarity">
    <text evidence="1">Belongs to the bacterial sugar transferase family.</text>
</comment>
<dbReference type="PANTHER" id="PTHR30576:SF0">
    <property type="entry name" value="UNDECAPRENYL-PHOSPHATE N-ACETYLGALACTOSAMINYL 1-PHOSPHATE TRANSFERASE-RELATED"/>
    <property type="match status" value="1"/>
</dbReference>
<dbReference type="EMBL" id="CP050063">
    <property type="protein sequence ID" value="QIP13885.1"/>
    <property type="molecule type" value="Genomic_DNA"/>
</dbReference>
<organism evidence="4 5">
    <name type="scientific">Spirosoma aureum</name>
    <dbReference type="NCBI Taxonomy" id="2692134"/>
    <lineage>
        <taxon>Bacteria</taxon>
        <taxon>Pseudomonadati</taxon>
        <taxon>Bacteroidota</taxon>
        <taxon>Cytophagia</taxon>
        <taxon>Cytophagales</taxon>
        <taxon>Cytophagaceae</taxon>
        <taxon>Spirosoma</taxon>
    </lineage>
</organism>
<keyword evidence="5" id="KW-1185">Reference proteome</keyword>
<gene>
    <name evidence="4" type="ORF">G8759_15330</name>
</gene>
<dbReference type="AlphaFoldDB" id="A0A6G9ANN2"/>